<keyword evidence="3" id="KW-0812">Transmembrane</keyword>
<comment type="caution">
    <text evidence="4">The sequence shown here is derived from an EMBL/GenBank/DDBJ whole genome shotgun (WGS) entry which is preliminary data.</text>
</comment>
<keyword evidence="5" id="KW-1185">Reference proteome</keyword>
<feature type="compositionally biased region" description="Polar residues" evidence="2">
    <location>
        <begin position="100"/>
        <end position="113"/>
    </location>
</feature>
<proteinExistence type="predicted"/>
<keyword evidence="1" id="KW-0175">Coiled coil</keyword>
<feature type="compositionally biased region" description="Low complexity" evidence="2">
    <location>
        <begin position="302"/>
        <end position="314"/>
    </location>
</feature>
<evidence type="ECO:0000256" key="3">
    <source>
        <dbReference type="SAM" id="Phobius"/>
    </source>
</evidence>
<keyword evidence="3" id="KW-0472">Membrane</keyword>
<reference evidence="4 5" key="1">
    <citation type="submission" date="2014-03" db="EMBL/GenBank/DDBJ databases">
        <title>The genome of Kluyveromyces dobzhanskii.</title>
        <authorList>
            <person name="Nystedt B."/>
            <person name="Astrom S."/>
        </authorList>
    </citation>
    <scope>NUCLEOTIDE SEQUENCE [LARGE SCALE GENOMIC DNA]</scope>
    <source>
        <strain evidence="4 5">CBS 2104</strain>
    </source>
</reference>
<feature type="region of interest" description="Disordered" evidence="2">
    <location>
        <begin position="284"/>
        <end position="349"/>
    </location>
</feature>
<feature type="region of interest" description="Disordered" evidence="2">
    <location>
        <begin position="94"/>
        <end position="113"/>
    </location>
</feature>
<feature type="region of interest" description="Disordered" evidence="2">
    <location>
        <begin position="119"/>
        <end position="138"/>
    </location>
</feature>
<feature type="coiled-coil region" evidence="1">
    <location>
        <begin position="769"/>
        <end position="871"/>
    </location>
</feature>
<sequence>MSNSDPSLSFIRRHHFKDSLALLIVFLSFNHCASLILLVSFSIVTRSRNFLSECFIRFFLPKSHYNGFVNDDDYQIKPVLAVISAPINNVQVNKTRKKSTTMSKQQPIASPTNSAVNTVPTTGMLPANGEPTKPRSRRSKKKMTFFLIQEVLLAFVLKYYGDKYFTEPIENLAMSIVASSLVNDPKDALSVATTSSIIYALSTQWIQKLLLLLDIKNTSFRLSSKPGTSRWTLLIDRYPSLSAKLPPVLGFLSFSSRYIRYASYLASFHVVVAQIEQNLVVQSSARKNDESNSNDHTNLGPTTSPMTNSTSTQTKEPVGLQPANMMHSSSVSSSFSIPAANPNNSLSPQEPIPVYSSLVKDSTVNDISITSPSSSNNQTWVPNITTAFSTESNLDHQNDLSNQVYKLELNLESQDTCPNLSTISTVNLQNFVRQLFRWKNHHIIPPIWAMFTATQTLILERSNIKASNDNVTPLTTTVAVDDDKIIATESDSAAPSVKSNLTPTSSNPSKSVFSSKAISDSMTLIAPAMDDYHKLNLVSTETKHDYRVCITFIGSNSITFRIDSLFEGELIILVNGVIWSQVGSAIVPTVLGQEYTIVSGLVPLCSYDIQFVNRLNEMEDYLIADLMVRTIGKNGDQEALDLSFPSYYHRKFLSPILTLKHSILTTNANLADERAKLKKTRKEVTKKVNTMKQDIESFKSKLELNVSQDEKSASKVENLKMALKQGELQTAKLEEKFKLLSHTEAELEEIYLVEKDGHFQRTLECGKIEDQWKLKLKEAEIQLTKSKQELQQLEMKKVKTFNKHARLQKEVNQINDDFDKHTAAFLDKRSKDRVERNQSRSQEATEYELRIKGLEQDISRLEGEATQLHQLLQNSAPY</sequence>
<evidence type="ECO:0000256" key="1">
    <source>
        <dbReference type="SAM" id="Coils"/>
    </source>
</evidence>
<dbReference type="OrthoDB" id="4158994at2759"/>
<evidence type="ECO:0000256" key="2">
    <source>
        <dbReference type="SAM" id="MobiDB-lite"/>
    </source>
</evidence>
<keyword evidence="3" id="KW-1133">Transmembrane helix</keyword>
<evidence type="ECO:0000313" key="4">
    <source>
        <dbReference type="EMBL" id="CDO93920.1"/>
    </source>
</evidence>
<accession>A0A0A8L6N5</accession>
<dbReference type="Proteomes" id="UP000031516">
    <property type="component" value="Unassembled WGS sequence"/>
</dbReference>
<feature type="transmembrane region" description="Helical" evidence="3">
    <location>
        <begin position="20"/>
        <end position="44"/>
    </location>
</feature>
<dbReference type="AlphaFoldDB" id="A0A0A8L6N5"/>
<name>A0A0A8L6N5_9SACH</name>
<protein>
    <submittedName>
        <fullName evidence="4">WGS project CCBQ000000000 data, contig 00102</fullName>
    </submittedName>
</protein>
<evidence type="ECO:0000313" key="5">
    <source>
        <dbReference type="Proteomes" id="UP000031516"/>
    </source>
</evidence>
<gene>
    <name evidence="4" type="ORF">KLDO_g2208</name>
</gene>
<organism evidence="4 5">
    <name type="scientific">Kluyveromyces dobzhanskii CBS 2104</name>
    <dbReference type="NCBI Taxonomy" id="1427455"/>
    <lineage>
        <taxon>Eukaryota</taxon>
        <taxon>Fungi</taxon>
        <taxon>Dikarya</taxon>
        <taxon>Ascomycota</taxon>
        <taxon>Saccharomycotina</taxon>
        <taxon>Saccharomycetes</taxon>
        <taxon>Saccharomycetales</taxon>
        <taxon>Saccharomycetaceae</taxon>
        <taxon>Kluyveromyces</taxon>
    </lineage>
</organism>
<dbReference type="EMBL" id="CCBQ010000027">
    <property type="protein sequence ID" value="CDO93920.1"/>
    <property type="molecule type" value="Genomic_DNA"/>
</dbReference>
<feature type="coiled-coil region" evidence="1">
    <location>
        <begin position="667"/>
        <end position="736"/>
    </location>
</feature>